<dbReference type="Proteomes" id="UP000193642">
    <property type="component" value="Unassembled WGS sequence"/>
</dbReference>
<proteinExistence type="predicted"/>
<keyword evidence="3" id="KW-1185">Reference proteome</keyword>
<name>A0A1Y2AGH5_9FUNG</name>
<reference evidence="2 3" key="1">
    <citation type="submission" date="2016-07" db="EMBL/GenBank/DDBJ databases">
        <title>Pervasive Adenine N6-methylation of Active Genes in Fungi.</title>
        <authorList>
            <consortium name="DOE Joint Genome Institute"/>
            <person name="Mondo S.J."/>
            <person name="Dannebaum R.O."/>
            <person name="Kuo R.C."/>
            <person name="Labutti K."/>
            <person name="Haridas S."/>
            <person name="Kuo A."/>
            <person name="Salamov A."/>
            <person name="Ahrendt S.R."/>
            <person name="Lipzen A."/>
            <person name="Sullivan W."/>
            <person name="Andreopoulos W.B."/>
            <person name="Clum A."/>
            <person name="Lindquist E."/>
            <person name="Daum C."/>
            <person name="Ramamoorthy G.K."/>
            <person name="Gryganskyi A."/>
            <person name="Culley D."/>
            <person name="Magnuson J.K."/>
            <person name="James T.Y."/>
            <person name="O'Malley M.A."/>
            <person name="Stajich J.E."/>
            <person name="Spatafora J.W."/>
            <person name="Visel A."/>
            <person name="Grigoriev I.V."/>
        </authorList>
    </citation>
    <scope>NUCLEOTIDE SEQUENCE [LARGE SCALE GENOMIC DNA]</scope>
    <source>
        <strain evidence="2 3">JEL800</strain>
    </source>
</reference>
<organism evidence="2 3">
    <name type="scientific">Rhizoclosmatium globosum</name>
    <dbReference type="NCBI Taxonomy" id="329046"/>
    <lineage>
        <taxon>Eukaryota</taxon>
        <taxon>Fungi</taxon>
        <taxon>Fungi incertae sedis</taxon>
        <taxon>Chytridiomycota</taxon>
        <taxon>Chytridiomycota incertae sedis</taxon>
        <taxon>Chytridiomycetes</taxon>
        <taxon>Chytridiales</taxon>
        <taxon>Chytriomycetaceae</taxon>
        <taxon>Rhizoclosmatium</taxon>
    </lineage>
</organism>
<accession>A0A1Y2AGH5</accession>
<feature type="region of interest" description="Disordered" evidence="1">
    <location>
        <begin position="163"/>
        <end position="184"/>
    </location>
</feature>
<dbReference type="AlphaFoldDB" id="A0A1Y2AGH5"/>
<evidence type="ECO:0000256" key="1">
    <source>
        <dbReference type="SAM" id="MobiDB-lite"/>
    </source>
</evidence>
<dbReference type="EMBL" id="MCGO01000210">
    <property type="protein sequence ID" value="ORY21287.1"/>
    <property type="molecule type" value="Genomic_DNA"/>
</dbReference>
<protein>
    <submittedName>
        <fullName evidence="2">Uncharacterized protein</fullName>
    </submittedName>
</protein>
<evidence type="ECO:0000313" key="2">
    <source>
        <dbReference type="EMBL" id="ORY21287.1"/>
    </source>
</evidence>
<comment type="caution">
    <text evidence="2">The sequence shown here is derived from an EMBL/GenBank/DDBJ whole genome shotgun (WGS) entry which is preliminary data.</text>
</comment>
<sequence length="184" mass="20966">MSNLSGNVDNAVFLARDIANAPEEWSHIPLIAADEVYIKQRRKNTYSTEDRKMSKRSQNVKKPYGGIARKMGKMDTVAHLIGEWSISESIRKLGFNRLKSYEGDCYKPSRRYAHSKNNIEVRLTSLNLAENHFGREGLKRWIDAVKIACQGDAVVLVELEDEYDSGEENSNIESNDHSDMDEDL</sequence>
<evidence type="ECO:0000313" key="3">
    <source>
        <dbReference type="Proteomes" id="UP000193642"/>
    </source>
</evidence>
<dbReference type="OrthoDB" id="2131037at2759"/>
<gene>
    <name evidence="2" type="ORF">BCR33DRAFT_797981</name>
</gene>